<dbReference type="PANTHER" id="PTHR38445:SF9">
    <property type="entry name" value="HTH-TYPE TRANSCRIPTIONAL REPRESSOR YTRA"/>
    <property type="match status" value="1"/>
</dbReference>
<evidence type="ECO:0000313" key="6">
    <source>
        <dbReference type="Proteomes" id="UP000603912"/>
    </source>
</evidence>
<dbReference type="InterPro" id="IPR036390">
    <property type="entry name" value="WH_DNA-bd_sf"/>
</dbReference>
<protein>
    <recommendedName>
        <fullName evidence="4">HTH gntR-type domain-containing protein</fullName>
    </recommendedName>
</protein>
<dbReference type="Proteomes" id="UP000603912">
    <property type="component" value="Unassembled WGS sequence"/>
</dbReference>
<gene>
    <name evidence="5" type="ORF">GCM10007036_29430</name>
</gene>
<dbReference type="RefSeq" id="WP_188518485.1">
    <property type="nucleotide sequence ID" value="NZ_BMES01000002.1"/>
</dbReference>
<evidence type="ECO:0000313" key="5">
    <source>
        <dbReference type="EMBL" id="GGH23567.1"/>
    </source>
</evidence>
<feature type="domain" description="HTH gntR-type" evidence="4">
    <location>
        <begin position="20"/>
        <end position="88"/>
    </location>
</feature>
<dbReference type="SMART" id="SM00345">
    <property type="entry name" value="HTH_GNTR"/>
    <property type="match status" value="1"/>
</dbReference>
<comment type="caution">
    <text evidence="5">The sequence shown here is derived from an EMBL/GenBank/DDBJ whole genome shotgun (WGS) entry which is preliminary data.</text>
</comment>
<organism evidence="5 6">
    <name type="scientific">Alsobacter metallidurans</name>
    <dbReference type="NCBI Taxonomy" id="340221"/>
    <lineage>
        <taxon>Bacteria</taxon>
        <taxon>Pseudomonadati</taxon>
        <taxon>Pseudomonadota</taxon>
        <taxon>Alphaproteobacteria</taxon>
        <taxon>Hyphomicrobiales</taxon>
        <taxon>Alsobacteraceae</taxon>
        <taxon>Alsobacter</taxon>
    </lineage>
</organism>
<evidence type="ECO:0000256" key="1">
    <source>
        <dbReference type="ARBA" id="ARBA00023015"/>
    </source>
</evidence>
<keyword evidence="2" id="KW-0238">DNA-binding</keyword>
<dbReference type="PROSITE" id="PS50949">
    <property type="entry name" value="HTH_GNTR"/>
    <property type="match status" value="1"/>
</dbReference>
<keyword evidence="6" id="KW-1185">Reference proteome</keyword>
<dbReference type="CDD" id="cd07377">
    <property type="entry name" value="WHTH_GntR"/>
    <property type="match status" value="1"/>
</dbReference>
<keyword evidence="1" id="KW-0805">Transcription regulation</keyword>
<dbReference type="EMBL" id="BMES01000002">
    <property type="protein sequence ID" value="GGH23567.1"/>
    <property type="molecule type" value="Genomic_DNA"/>
</dbReference>
<dbReference type="Pfam" id="PF00392">
    <property type="entry name" value="GntR"/>
    <property type="match status" value="1"/>
</dbReference>
<sequence length="342" mass="35127">MPGASLLSNLAAALDRTLPVPLSVQLKGLIEYGITCGELPPGTRLPSVRELAEAGGIAPMTAVAVYRELQGSGLIATRPGAGTYVADDARAESPEALACVQAHLDAALAAAEAAGLSTAQVASLLTAAITRGRVRDGRPMRLVMLGVFPEATKAYAGEIARQLKPGDSIAPLTFEALAAEGWPGAPPDLIVTLANRKSEAEQIAAGVAPVASVSFLPAEATRARLAALDPLAHVGLVSVFPEFLALMKPGVLRFAPHVRAVDAIVADDAELPAFLQRVDVVVYATGAEAALTAAGAPPEGSANAIEYRHTPDPHAVQGSLLPLIETLRNGAPARPMLKEAVP</sequence>
<keyword evidence="3" id="KW-0804">Transcription</keyword>
<dbReference type="PANTHER" id="PTHR38445">
    <property type="entry name" value="HTH-TYPE TRANSCRIPTIONAL REPRESSOR YTRA"/>
    <property type="match status" value="1"/>
</dbReference>
<dbReference type="Gene3D" id="1.10.10.10">
    <property type="entry name" value="Winged helix-like DNA-binding domain superfamily/Winged helix DNA-binding domain"/>
    <property type="match status" value="1"/>
</dbReference>
<dbReference type="InterPro" id="IPR000524">
    <property type="entry name" value="Tscrpt_reg_HTH_GntR"/>
</dbReference>
<dbReference type="InterPro" id="IPR036388">
    <property type="entry name" value="WH-like_DNA-bd_sf"/>
</dbReference>
<evidence type="ECO:0000259" key="4">
    <source>
        <dbReference type="PROSITE" id="PS50949"/>
    </source>
</evidence>
<accession>A0A917MI02</accession>
<evidence type="ECO:0000256" key="3">
    <source>
        <dbReference type="ARBA" id="ARBA00023163"/>
    </source>
</evidence>
<name>A0A917MI02_9HYPH</name>
<dbReference type="GO" id="GO:0003677">
    <property type="term" value="F:DNA binding"/>
    <property type="evidence" value="ECO:0007669"/>
    <property type="project" value="UniProtKB-KW"/>
</dbReference>
<evidence type="ECO:0000256" key="2">
    <source>
        <dbReference type="ARBA" id="ARBA00023125"/>
    </source>
</evidence>
<reference evidence="5" key="2">
    <citation type="submission" date="2020-09" db="EMBL/GenBank/DDBJ databases">
        <authorList>
            <person name="Sun Q."/>
            <person name="Zhou Y."/>
        </authorList>
    </citation>
    <scope>NUCLEOTIDE SEQUENCE</scope>
    <source>
        <strain evidence="5">CGMCC 1.12214</strain>
    </source>
</reference>
<dbReference type="GO" id="GO:0003700">
    <property type="term" value="F:DNA-binding transcription factor activity"/>
    <property type="evidence" value="ECO:0007669"/>
    <property type="project" value="InterPro"/>
</dbReference>
<reference evidence="5" key="1">
    <citation type="journal article" date="2014" name="Int. J. Syst. Evol. Microbiol.">
        <title>Complete genome sequence of Corynebacterium casei LMG S-19264T (=DSM 44701T), isolated from a smear-ripened cheese.</title>
        <authorList>
            <consortium name="US DOE Joint Genome Institute (JGI-PGF)"/>
            <person name="Walter F."/>
            <person name="Albersmeier A."/>
            <person name="Kalinowski J."/>
            <person name="Ruckert C."/>
        </authorList>
    </citation>
    <scope>NUCLEOTIDE SEQUENCE</scope>
    <source>
        <strain evidence="5">CGMCC 1.12214</strain>
    </source>
</reference>
<proteinExistence type="predicted"/>
<dbReference type="AlphaFoldDB" id="A0A917MI02"/>
<dbReference type="SUPFAM" id="SSF46785">
    <property type="entry name" value="Winged helix' DNA-binding domain"/>
    <property type="match status" value="1"/>
</dbReference>